<comment type="caution">
    <text evidence="1">The sequence shown here is derived from an EMBL/GenBank/DDBJ whole genome shotgun (WGS) entry which is preliminary data.</text>
</comment>
<reference evidence="1" key="2">
    <citation type="submission" date="2020-09" db="EMBL/GenBank/DDBJ databases">
        <authorList>
            <person name="Sun Q."/>
            <person name="Zhou Y."/>
        </authorList>
    </citation>
    <scope>NUCLEOTIDE SEQUENCE</scope>
    <source>
        <strain evidence="1">CGMCC 1.15725</strain>
    </source>
</reference>
<name>A0A8J3E2H3_9PROT</name>
<evidence type="ECO:0000313" key="2">
    <source>
        <dbReference type="Proteomes" id="UP000646365"/>
    </source>
</evidence>
<evidence type="ECO:0000313" key="1">
    <source>
        <dbReference type="EMBL" id="GGE98740.1"/>
    </source>
</evidence>
<protein>
    <submittedName>
        <fullName evidence="1">Uncharacterized protein</fullName>
    </submittedName>
</protein>
<dbReference type="Proteomes" id="UP000646365">
    <property type="component" value="Unassembled WGS sequence"/>
</dbReference>
<organism evidence="1 2">
    <name type="scientific">Aliidongia dinghuensis</name>
    <dbReference type="NCBI Taxonomy" id="1867774"/>
    <lineage>
        <taxon>Bacteria</taxon>
        <taxon>Pseudomonadati</taxon>
        <taxon>Pseudomonadota</taxon>
        <taxon>Alphaproteobacteria</taxon>
        <taxon>Rhodospirillales</taxon>
        <taxon>Dongiaceae</taxon>
        <taxon>Aliidongia</taxon>
    </lineage>
</organism>
<keyword evidence="2" id="KW-1185">Reference proteome</keyword>
<accession>A0A8J3E2H3</accession>
<dbReference type="EMBL" id="BMJQ01000001">
    <property type="protein sequence ID" value="GGE98740.1"/>
    <property type="molecule type" value="Genomic_DNA"/>
</dbReference>
<dbReference type="RefSeq" id="WP_189041191.1">
    <property type="nucleotide sequence ID" value="NZ_BMJQ01000001.1"/>
</dbReference>
<proteinExistence type="predicted"/>
<dbReference type="AlphaFoldDB" id="A0A8J3E2H3"/>
<reference evidence="1" key="1">
    <citation type="journal article" date="2014" name="Int. J. Syst. Evol. Microbiol.">
        <title>Complete genome sequence of Corynebacterium casei LMG S-19264T (=DSM 44701T), isolated from a smear-ripened cheese.</title>
        <authorList>
            <consortium name="US DOE Joint Genome Institute (JGI-PGF)"/>
            <person name="Walter F."/>
            <person name="Albersmeier A."/>
            <person name="Kalinowski J."/>
            <person name="Ruckert C."/>
        </authorList>
    </citation>
    <scope>NUCLEOTIDE SEQUENCE</scope>
    <source>
        <strain evidence="1">CGMCC 1.15725</strain>
    </source>
</reference>
<sequence>MSESPDYSMGEIAGYLSLWMAIHGVDPAPDGTISEKQASEIAAHIVETLCAYLVWGSVPPKPADGNVERGPARFGFGPVPSDGRAARPHQCANTDRSVICYPDESLNELARGGLKGAATTAISGRRASYQARRCLFRA</sequence>
<gene>
    <name evidence="1" type="ORF">GCM10011611_00310</name>
</gene>